<evidence type="ECO:0000313" key="3">
    <source>
        <dbReference type="Proteomes" id="UP000004191"/>
    </source>
</evidence>
<keyword evidence="1" id="KW-0472">Membrane</keyword>
<gene>
    <name evidence="2" type="ORF">HMPREF9709_01083</name>
</gene>
<accession>H3NP22</accession>
<proteinExistence type="predicted"/>
<feature type="transmembrane region" description="Helical" evidence="1">
    <location>
        <begin position="31"/>
        <end position="47"/>
    </location>
</feature>
<keyword evidence="1" id="KW-1133">Transmembrane helix</keyword>
<dbReference type="AlphaFoldDB" id="H3NP22"/>
<dbReference type="RefSeq" id="WP_005398587.1">
    <property type="nucleotide sequence ID" value="NZ_JH601088.1"/>
</dbReference>
<dbReference type="Proteomes" id="UP000004191">
    <property type="component" value="Unassembled WGS sequence"/>
</dbReference>
<organism evidence="2 3">
    <name type="scientific">Helcococcus kunzii ATCC 51366</name>
    <dbReference type="NCBI Taxonomy" id="883114"/>
    <lineage>
        <taxon>Bacteria</taxon>
        <taxon>Bacillati</taxon>
        <taxon>Bacillota</taxon>
        <taxon>Tissierellia</taxon>
        <taxon>Tissierellales</taxon>
        <taxon>Peptoniphilaceae</taxon>
        <taxon>Helcococcus</taxon>
    </lineage>
</organism>
<reference evidence="2 3" key="1">
    <citation type="submission" date="2012-01" db="EMBL/GenBank/DDBJ databases">
        <title>The Genome Sequence of Helcococcus kunzii ATCC 51366.</title>
        <authorList>
            <consortium name="The Broad Institute Genome Sequencing Platform"/>
            <person name="Earl A."/>
            <person name="Ward D."/>
            <person name="Feldgarden M."/>
            <person name="Gevers D."/>
            <person name="Huys G."/>
            <person name="Young S.K."/>
            <person name="Zeng Q."/>
            <person name="Gargeya S."/>
            <person name="Fitzgerald M."/>
            <person name="Haas B."/>
            <person name="Abouelleil A."/>
            <person name="Alvarado L."/>
            <person name="Arachchi H.M."/>
            <person name="Berlin A."/>
            <person name="Chapman S.B."/>
            <person name="Gearin G."/>
            <person name="Goldberg J."/>
            <person name="Griggs A."/>
            <person name="Gujja S."/>
            <person name="Hansen M."/>
            <person name="Heiman D."/>
            <person name="Howarth C."/>
            <person name="Larimer J."/>
            <person name="Lui A."/>
            <person name="MacDonald P.J.P."/>
            <person name="McCowen C."/>
            <person name="Montmayeur A."/>
            <person name="Murphy C."/>
            <person name="Neiman D."/>
            <person name="Pearson M."/>
            <person name="Priest M."/>
            <person name="Roberts A."/>
            <person name="Saif S."/>
            <person name="Shea T."/>
            <person name="Sisk P."/>
            <person name="Stolte C."/>
            <person name="Sykes S."/>
            <person name="Wortman J."/>
            <person name="Nusbaum C."/>
            <person name="Birren B."/>
        </authorList>
    </citation>
    <scope>NUCLEOTIDE SEQUENCE [LARGE SCALE GENOMIC DNA]</scope>
    <source>
        <strain evidence="2 3">ATCC 51366</strain>
    </source>
</reference>
<feature type="transmembrane region" description="Helical" evidence="1">
    <location>
        <begin position="6"/>
        <end position="24"/>
    </location>
</feature>
<dbReference type="STRING" id="883114.HMPREF9709_01083"/>
<comment type="caution">
    <text evidence="2">The sequence shown here is derived from an EMBL/GenBank/DDBJ whole genome shotgun (WGS) entry which is preliminary data.</text>
</comment>
<evidence type="ECO:0000313" key="2">
    <source>
        <dbReference type="EMBL" id="EHR34147.1"/>
    </source>
</evidence>
<protein>
    <submittedName>
        <fullName evidence="2">Uncharacterized protein</fullName>
    </submittedName>
</protein>
<keyword evidence="1" id="KW-0812">Transmembrane</keyword>
<sequence length="81" mass="9068">MDGLKYSNLVIGLITLILTYYILGLFKKKKVIISFAIILILISITILLELNEIVQIIIGSIFGATLITLFDDVTQNNNRVN</sequence>
<evidence type="ECO:0000256" key="1">
    <source>
        <dbReference type="SAM" id="Phobius"/>
    </source>
</evidence>
<dbReference type="GeneID" id="96999070"/>
<dbReference type="HOGENOM" id="CLU_2569141_0_0_9"/>
<name>H3NP22_9FIRM</name>
<dbReference type="EMBL" id="AGEI01000021">
    <property type="protein sequence ID" value="EHR34147.1"/>
    <property type="molecule type" value="Genomic_DNA"/>
</dbReference>
<keyword evidence="3" id="KW-1185">Reference proteome</keyword>
<feature type="transmembrane region" description="Helical" evidence="1">
    <location>
        <begin position="53"/>
        <end position="70"/>
    </location>
</feature>